<dbReference type="SUPFAM" id="SSF47446">
    <property type="entry name" value="Signal peptide-binding domain"/>
    <property type="match status" value="1"/>
</dbReference>
<keyword evidence="5 10" id="KW-0694">RNA-binding</keyword>
<keyword evidence="4 10" id="KW-0378">Hydrolase</keyword>
<dbReference type="Pfam" id="PF02978">
    <property type="entry name" value="SRP_SPB"/>
    <property type="match status" value="1"/>
</dbReference>
<evidence type="ECO:0000313" key="15">
    <source>
        <dbReference type="EMBL" id="CUI17008.1"/>
    </source>
</evidence>
<dbReference type="SUPFAM" id="SSF47364">
    <property type="entry name" value="Domain of the SRP/SRP receptor G-proteins"/>
    <property type="match status" value="1"/>
</dbReference>
<protein>
    <recommendedName>
        <fullName evidence="10">Signal recognition particle protein</fullName>
        <ecNumber evidence="10">3.6.5.4</ecNumber>
    </recommendedName>
    <alternativeName>
        <fullName evidence="10">Fifty-four homolog</fullName>
    </alternativeName>
</protein>
<dbReference type="Pfam" id="PF02881">
    <property type="entry name" value="SRP54_N"/>
    <property type="match status" value="1"/>
</dbReference>
<evidence type="ECO:0000256" key="7">
    <source>
        <dbReference type="ARBA" id="ARBA00023135"/>
    </source>
</evidence>
<dbReference type="PANTHER" id="PTHR11564:SF5">
    <property type="entry name" value="SIGNAL RECOGNITION PARTICLE SUBUNIT SRP54"/>
    <property type="match status" value="1"/>
</dbReference>
<dbReference type="InterPro" id="IPR036891">
    <property type="entry name" value="Signal_recog_part_SRP54_M_sf"/>
</dbReference>
<dbReference type="CDD" id="cd18539">
    <property type="entry name" value="SRP_G"/>
    <property type="match status" value="1"/>
</dbReference>
<keyword evidence="8 10" id="KW-0687">Ribonucleoprotein</keyword>
<comment type="subcellular location">
    <subcellularLocation>
        <location evidence="10">Cytoplasm</location>
    </subcellularLocation>
    <text evidence="10">The SRP-RNC complex is targeted to the cytoplasmic membrane.</text>
</comment>
<feature type="domain" description="AAA+ ATPase" evidence="12">
    <location>
        <begin position="98"/>
        <end position="270"/>
    </location>
</feature>
<keyword evidence="3 10" id="KW-0547">Nucleotide-binding</keyword>
<dbReference type="InterPro" id="IPR042101">
    <property type="entry name" value="SRP54_N_sf"/>
</dbReference>
<comment type="domain">
    <text evidence="10">Composed of three domains: the N-terminal N domain, which is responsible for interactions with the ribosome, the central G domain, which binds GTP, and the C-terminal M domain, which binds the RNA and the signal sequence of the RNC.</text>
</comment>
<dbReference type="Gene3D" id="1.20.120.140">
    <property type="entry name" value="Signal recognition particle SRP54, nucleotide-binding domain"/>
    <property type="match status" value="1"/>
</dbReference>
<comment type="catalytic activity">
    <reaction evidence="9 10">
        <text>GTP + H2O = GDP + phosphate + H(+)</text>
        <dbReference type="Rhea" id="RHEA:19669"/>
        <dbReference type="ChEBI" id="CHEBI:15377"/>
        <dbReference type="ChEBI" id="CHEBI:15378"/>
        <dbReference type="ChEBI" id="CHEBI:37565"/>
        <dbReference type="ChEBI" id="CHEBI:43474"/>
        <dbReference type="ChEBI" id="CHEBI:58189"/>
        <dbReference type="EC" id="3.6.5.4"/>
    </reaction>
</comment>
<dbReference type="Proteomes" id="UP000069902">
    <property type="component" value="Chromosome cPNK"/>
</dbReference>
<dbReference type="InterPro" id="IPR036225">
    <property type="entry name" value="SRP/SRP_N"/>
</dbReference>
<comment type="caution">
    <text evidence="10">Lacks conserved residue(s) required for the propagation of feature annotation.</text>
</comment>
<dbReference type="GO" id="GO:0048500">
    <property type="term" value="C:signal recognition particle"/>
    <property type="evidence" value="ECO:0007669"/>
    <property type="project" value="UniProtKB-UniRule"/>
</dbReference>
<evidence type="ECO:0000259" key="13">
    <source>
        <dbReference type="SMART" id="SM00962"/>
    </source>
</evidence>
<evidence type="ECO:0000256" key="4">
    <source>
        <dbReference type="ARBA" id="ARBA00022801"/>
    </source>
</evidence>
<keyword evidence="7 10" id="KW-0733">Signal recognition particle</keyword>
<evidence type="ECO:0000259" key="12">
    <source>
        <dbReference type="SMART" id="SM00382"/>
    </source>
</evidence>
<dbReference type="Gene3D" id="3.40.50.300">
    <property type="entry name" value="P-loop containing nucleotide triphosphate hydrolases"/>
    <property type="match status" value="1"/>
</dbReference>
<comment type="subunit">
    <text evidence="10">Part of the signal recognition particle protein translocation system, which is composed of SRP and FtsY.</text>
</comment>
<evidence type="ECO:0000256" key="6">
    <source>
        <dbReference type="ARBA" id="ARBA00023134"/>
    </source>
</evidence>
<feature type="binding site" evidence="10">
    <location>
        <begin position="106"/>
        <end position="113"/>
    </location>
    <ligand>
        <name>GTP</name>
        <dbReference type="ChEBI" id="CHEBI:37565"/>
    </ligand>
</feature>
<dbReference type="InterPro" id="IPR004125">
    <property type="entry name" value="Signal_recog_particle_SRP54_M"/>
</dbReference>
<evidence type="ECO:0000259" key="14">
    <source>
        <dbReference type="SMART" id="SM00963"/>
    </source>
</evidence>
<dbReference type="InterPro" id="IPR004780">
    <property type="entry name" value="SRP"/>
</dbReference>
<keyword evidence="6 10" id="KW-0342">GTP-binding</keyword>
<dbReference type="PANTHER" id="PTHR11564">
    <property type="entry name" value="SIGNAL RECOGNITION PARTICLE 54K PROTEIN SRP54"/>
    <property type="match status" value="1"/>
</dbReference>
<dbReference type="InterPro" id="IPR027417">
    <property type="entry name" value="P-loop_NTPase"/>
</dbReference>
<dbReference type="SMART" id="SM00382">
    <property type="entry name" value="AAA"/>
    <property type="match status" value="1"/>
</dbReference>
<dbReference type="InterPro" id="IPR003593">
    <property type="entry name" value="AAA+_ATPase"/>
</dbReference>
<gene>
    <name evidence="10 15" type="primary">ffh</name>
    <name evidence="15" type="ORF">PNK_1395</name>
</gene>
<keyword evidence="2 10" id="KW-0963">Cytoplasm</keyword>
<dbReference type="Gene3D" id="1.10.260.30">
    <property type="entry name" value="Signal recognition particle, SRP54 subunit, M-domain"/>
    <property type="match status" value="1"/>
</dbReference>
<evidence type="ECO:0000256" key="9">
    <source>
        <dbReference type="ARBA" id="ARBA00048027"/>
    </source>
</evidence>
<organism evidence="15 16">
    <name type="scientific">Candidatus Protochlamydia naegleriophila</name>
    <dbReference type="NCBI Taxonomy" id="389348"/>
    <lineage>
        <taxon>Bacteria</taxon>
        <taxon>Pseudomonadati</taxon>
        <taxon>Chlamydiota</taxon>
        <taxon>Chlamydiia</taxon>
        <taxon>Parachlamydiales</taxon>
        <taxon>Parachlamydiaceae</taxon>
        <taxon>Candidatus Protochlamydia</taxon>
    </lineage>
</organism>
<sequence length="442" mass="48778">MLGTLTTKLQDVFSKLGGKKRLTEENISDAVNEVRLALLEADVNYGVTKTLVKRLKEKSLGEQVIKSVTPGQQFIKIVHDELVVLMGGDEANLQLEGKPGVIMLCGLQGSGKTTHSAKLARYLKKKGQCKNPLLAACDLQRPAAIEQLKILGQQIGVPVFSMAGEKDPVRVAKEALKQAQEGQHDLLIVDTAGRLHIDDELMTQLEKIKDVLKPGEILFVANATTGQDAVNVAAEFNKRISVTGTILTMLDGNTRGGAAISIREVTGKPLKFEGVGEKVDDIQLFNPNSMADRILGMGDTINLVKKAQEHIDEAEAQKLEQKIRSATFTYDDYLKQIQTVKKMGSIKSLLGMLPGMGQLPAMDFDEKEFFKVEAMILSMTRDERTEKCELTAPRRKRLAQGSGTKIEDVNKLVKSFKQAKQFFKNMPNMKQLEKMLGGSLWR</sequence>
<dbReference type="InterPro" id="IPR013822">
    <property type="entry name" value="Signal_recog_particl_SRP54_hlx"/>
</dbReference>
<feature type="coiled-coil region" evidence="11">
    <location>
        <begin position="297"/>
        <end position="336"/>
    </location>
</feature>
<accession>A0A0U5ES53</accession>
<keyword evidence="11" id="KW-0175">Coiled coil</keyword>
<comment type="function">
    <text evidence="10">Involved in targeting and insertion of nascent membrane proteins into the cytoplasmic membrane. Binds to the hydrophobic signal sequence of the ribosome-nascent chain (RNC) as it emerges from the ribosomes. The SRP-RNC complex is then targeted to the cytoplasmic membrane where it interacts with the SRP receptor FtsY.</text>
</comment>
<evidence type="ECO:0000256" key="1">
    <source>
        <dbReference type="ARBA" id="ARBA00005450"/>
    </source>
</evidence>
<dbReference type="GO" id="GO:0003924">
    <property type="term" value="F:GTPase activity"/>
    <property type="evidence" value="ECO:0007669"/>
    <property type="project" value="UniProtKB-UniRule"/>
</dbReference>
<dbReference type="InterPro" id="IPR022941">
    <property type="entry name" value="SRP54"/>
</dbReference>
<dbReference type="AlphaFoldDB" id="A0A0U5ES53"/>
<dbReference type="Pfam" id="PF00448">
    <property type="entry name" value="SRP54"/>
    <property type="match status" value="1"/>
</dbReference>
<dbReference type="KEGG" id="pnl:PNK_1395"/>
<keyword evidence="16" id="KW-1185">Reference proteome</keyword>
<dbReference type="EC" id="3.6.5.4" evidence="10"/>
<feature type="domain" description="SRP54-type proteins GTP-binding" evidence="13">
    <location>
        <begin position="99"/>
        <end position="296"/>
    </location>
</feature>
<dbReference type="STRING" id="389348.PNK_1395"/>
<dbReference type="InterPro" id="IPR000897">
    <property type="entry name" value="SRP54_GTPase_dom"/>
</dbReference>
<dbReference type="HAMAP" id="MF_00306">
    <property type="entry name" value="SRP54"/>
    <property type="match status" value="1"/>
</dbReference>
<dbReference type="SMART" id="SM00962">
    <property type="entry name" value="SRP54"/>
    <property type="match status" value="1"/>
</dbReference>
<proteinExistence type="inferred from homology"/>
<evidence type="ECO:0000313" key="16">
    <source>
        <dbReference type="Proteomes" id="UP000069902"/>
    </source>
</evidence>
<comment type="similarity">
    <text evidence="1 10">Belongs to the GTP-binding SRP family. SRP54 subfamily.</text>
</comment>
<evidence type="ECO:0000256" key="3">
    <source>
        <dbReference type="ARBA" id="ARBA00022741"/>
    </source>
</evidence>
<dbReference type="GO" id="GO:0006614">
    <property type="term" value="P:SRP-dependent cotranslational protein targeting to membrane"/>
    <property type="evidence" value="ECO:0007669"/>
    <property type="project" value="InterPro"/>
</dbReference>
<reference evidence="16" key="1">
    <citation type="submission" date="2015-09" db="EMBL/GenBank/DDBJ databases">
        <authorList>
            <person name="Bertelli C."/>
        </authorList>
    </citation>
    <scope>NUCLEOTIDE SEQUENCE [LARGE SCALE GENOMIC DNA]</scope>
    <source>
        <strain evidence="16">KNic</strain>
    </source>
</reference>
<dbReference type="SUPFAM" id="SSF52540">
    <property type="entry name" value="P-loop containing nucleoside triphosphate hydrolases"/>
    <property type="match status" value="1"/>
</dbReference>
<evidence type="ECO:0000256" key="2">
    <source>
        <dbReference type="ARBA" id="ARBA00022490"/>
    </source>
</evidence>
<dbReference type="FunCoup" id="A0A0U5ES53">
    <property type="interactions" value="418"/>
</dbReference>
<name>A0A0U5ES53_9BACT</name>
<evidence type="ECO:0000256" key="10">
    <source>
        <dbReference type="HAMAP-Rule" id="MF_00306"/>
    </source>
</evidence>
<dbReference type="EMBL" id="LN879502">
    <property type="protein sequence ID" value="CUI17008.1"/>
    <property type="molecule type" value="Genomic_DNA"/>
</dbReference>
<evidence type="ECO:0000256" key="8">
    <source>
        <dbReference type="ARBA" id="ARBA00023274"/>
    </source>
</evidence>
<feature type="binding site" evidence="10">
    <location>
        <begin position="190"/>
        <end position="194"/>
    </location>
    <ligand>
        <name>GTP</name>
        <dbReference type="ChEBI" id="CHEBI:37565"/>
    </ligand>
</feature>
<dbReference type="GO" id="GO:0008312">
    <property type="term" value="F:7S RNA binding"/>
    <property type="evidence" value="ECO:0007669"/>
    <property type="project" value="InterPro"/>
</dbReference>
<evidence type="ECO:0000256" key="11">
    <source>
        <dbReference type="SAM" id="Coils"/>
    </source>
</evidence>
<dbReference type="NCBIfam" id="TIGR00959">
    <property type="entry name" value="ffh"/>
    <property type="match status" value="1"/>
</dbReference>
<dbReference type="RefSeq" id="WP_032125728.1">
    <property type="nucleotide sequence ID" value="NZ_LN879502.1"/>
</dbReference>
<dbReference type="GO" id="GO:0005525">
    <property type="term" value="F:GTP binding"/>
    <property type="evidence" value="ECO:0007669"/>
    <property type="project" value="UniProtKB-UniRule"/>
</dbReference>
<dbReference type="InParanoid" id="A0A0U5ES53"/>
<dbReference type="SMART" id="SM00963">
    <property type="entry name" value="SRP54_N"/>
    <property type="match status" value="1"/>
</dbReference>
<dbReference type="PATRIC" id="fig|389348.3.peg.1561"/>
<evidence type="ECO:0000256" key="5">
    <source>
        <dbReference type="ARBA" id="ARBA00022884"/>
    </source>
</evidence>
<feature type="domain" description="Signal recognition particle SRP54 helical bundle" evidence="14">
    <location>
        <begin position="1"/>
        <end position="86"/>
    </location>
</feature>